<dbReference type="AlphaFoldDB" id="E2ZIS8"/>
<proteinExistence type="predicted"/>
<accession>E2ZIS8</accession>
<sequence length="47" mass="5515">MLQSFYGLTNYKVAQYAAAMRACILFFQILFLCCYKFCGHSDLFIFL</sequence>
<dbReference type="BioCyc" id="FCF748224-HMP:GTSS-255-MONOMER"/>
<evidence type="ECO:0000313" key="2">
    <source>
        <dbReference type="EMBL" id="EFQ06977.1"/>
    </source>
</evidence>
<gene>
    <name evidence="2" type="ORF">HMPREF9436_01573</name>
</gene>
<evidence type="ECO:0000256" key="1">
    <source>
        <dbReference type="SAM" id="Phobius"/>
    </source>
</evidence>
<evidence type="ECO:0000313" key="3">
    <source>
        <dbReference type="Proteomes" id="UP000006028"/>
    </source>
</evidence>
<keyword evidence="1" id="KW-1133">Transmembrane helix</keyword>
<organism evidence="2 3">
    <name type="scientific">Faecalibacterium cf. prausnitzii KLE1255</name>
    <dbReference type="NCBI Taxonomy" id="748224"/>
    <lineage>
        <taxon>Bacteria</taxon>
        <taxon>Bacillati</taxon>
        <taxon>Bacillota</taxon>
        <taxon>Clostridia</taxon>
        <taxon>Eubacteriales</taxon>
        <taxon>Oscillospiraceae</taxon>
        <taxon>Faecalibacterium</taxon>
    </lineage>
</organism>
<keyword evidence="1" id="KW-0812">Transmembrane</keyword>
<comment type="caution">
    <text evidence="2">The sequence shown here is derived from an EMBL/GenBank/DDBJ whole genome shotgun (WGS) entry which is preliminary data.</text>
</comment>
<reference evidence="2 3" key="1">
    <citation type="submission" date="2010-08" db="EMBL/GenBank/DDBJ databases">
        <authorList>
            <person name="Weinstock G."/>
            <person name="Sodergren E."/>
            <person name="Clifton S."/>
            <person name="Fulton L."/>
            <person name="Fulton B."/>
            <person name="Courtney L."/>
            <person name="Fronick C."/>
            <person name="Harrison M."/>
            <person name="Strong C."/>
            <person name="Farmer C."/>
            <person name="Delahaunty K."/>
            <person name="Markovic C."/>
            <person name="Hall O."/>
            <person name="Minx P."/>
            <person name="Tomlinson C."/>
            <person name="Mitreva M."/>
            <person name="Hou S."/>
            <person name="Chen J."/>
            <person name="Wollam A."/>
            <person name="Pepin K.H."/>
            <person name="Johnson M."/>
            <person name="Bhonagiri V."/>
            <person name="Zhang X."/>
            <person name="Suruliraj S."/>
            <person name="Warren W."/>
            <person name="Chinwalla A."/>
            <person name="Mardis E.R."/>
            <person name="Wilson R.K."/>
        </authorList>
    </citation>
    <scope>NUCLEOTIDE SEQUENCE [LARGE SCALE GENOMIC DNA]</scope>
    <source>
        <strain evidence="2 3">KLE1255</strain>
    </source>
</reference>
<keyword evidence="1" id="KW-0472">Membrane</keyword>
<protein>
    <submittedName>
        <fullName evidence="2">Uncharacterized protein</fullName>
    </submittedName>
</protein>
<dbReference type="HOGENOM" id="CLU_3168271_0_0_9"/>
<dbReference type="EMBL" id="AECU01000120">
    <property type="protein sequence ID" value="EFQ06977.1"/>
    <property type="molecule type" value="Genomic_DNA"/>
</dbReference>
<dbReference type="Proteomes" id="UP000006028">
    <property type="component" value="Unassembled WGS sequence"/>
</dbReference>
<feature type="transmembrane region" description="Helical" evidence="1">
    <location>
        <begin position="16"/>
        <end position="38"/>
    </location>
</feature>
<name>E2ZIS8_9FIRM</name>